<organism evidence="4 5">
    <name type="scientific">Flavivirga eckloniae</name>
    <dbReference type="NCBI Taxonomy" id="1803846"/>
    <lineage>
        <taxon>Bacteria</taxon>
        <taxon>Pseudomonadati</taxon>
        <taxon>Bacteroidota</taxon>
        <taxon>Flavobacteriia</taxon>
        <taxon>Flavobacteriales</taxon>
        <taxon>Flavobacteriaceae</taxon>
        <taxon>Flavivirga</taxon>
    </lineage>
</organism>
<keyword evidence="5" id="KW-1185">Reference proteome</keyword>
<dbReference type="RefSeq" id="WP_102753850.1">
    <property type="nucleotide sequence ID" value="NZ_CP025791.1"/>
</dbReference>
<dbReference type="InterPro" id="IPR013517">
    <property type="entry name" value="FG-GAP"/>
</dbReference>
<reference evidence="4 5" key="1">
    <citation type="submission" date="2018-01" db="EMBL/GenBank/DDBJ databases">
        <title>Complete genome sequence of Flavivirga eckloniae ECD14 isolated from seaweed Ecklonia cava.</title>
        <authorList>
            <person name="Lee J.H."/>
            <person name="Baik K.S."/>
            <person name="Seong C.N."/>
        </authorList>
    </citation>
    <scope>NUCLEOTIDE SEQUENCE [LARGE SCALE GENOMIC DNA]</scope>
    <source>
        <strain evidence="4 5">ECD14</strain>
    </source>
</reference>
<dbReference type="Gene3D" id="2.120.10.80">
    <property type="entry name" value="Kelch-type beta propeller"/>
    <property type="match status" value="1"/>
</dbReference>
<dbReference type="KEGG" id="fek:C1H87_00030"/>
<dbReference type="AlphaFoldDB" id="A0A2K9PJF5"/>
<dbReference type="InterPro" id="IPR026444">
    <property type="entry name" value="Secre_tail"/>
</dbReference>
<dbReference type="SUPFAM" id="SSF50965">
    <property type="entry name" value="Galactose oxidase, central domain"/>
    <property type="match status" value="1"/>
</dbReference>
<dbReference type="InterPro" id="IPR011043">
    <property type="entry name" value="Gal_Oxase/kelch_b-propeller"/>
</dbReference>
<evidence type="ECO:0000313" key="5">
    <source>
        <dbReference type="Proteomes" id="UP000235826"/>
    </source>
</evidence>
<proteinExistence type="predicted"/>
<gene>
    <name evidence="4" type="ORF">C1H87_00030</name>
</gene>
<dbReference type="PANTHER" id="PTHR36220">
    <property type="entry name" value="UNNAMED PRODUCT"/>
    <property type="match status" value="1"/>
</dbReference>
<name>A0A2K9PJF5_9FLAO</name>
<dbReference type="InterPro" id="IPR037293">
    <property type="entry name" value="Gal_Oxidase_central_sf"/>
</dbReference>
<protein>
    <recommendedName>
        <fullName evidence="3">Secretion system C-terminal sorting domain-containing protein</fullName>
    </recommendedName>
</protein>
<dbReference type="PANTHER" id="PTHR36220:SF1">
    <property type="entry name" value="GAMMA TUBULIN COMPLEX COMPONENT C-TERMINAL DOMAIN-CONTAINING PROTEIN"/>
    <property type="match status" value="1"/>
</dbReference>
<keyword evidence="1 2" id="KW-0732">Signal</keyword>
<dbReference type="EMBL" id="CP025791">
    <property type="protein sequence ID" value="AUP77190.1"/>
    <property type="molecule type" value="Genomic_DNA"/>
</dbReference>
<evidence type="ECO:0000313" key="4">
    <source>
        <dbReference type="EMBL" id="AUP77190.1"/>
    </source>
</evidence>
<feature type="chain" id="PRO_5014669043" description="Secretion system C-terminal sorting domain-containing protein" evidence="2">
    <location>
        <begin position="20"/>
        <end position="503"/>
    </location>
</feature>
<dbReference type="OrthoDB" id="1488385at2"/>
<dbReference type="Proteomes" id="UP000235826">
    <property type="component" value="Chromosome"/>
</dbReference>
<dbReference type="Pfam" id="PF14312">
    <property type="entry name" value="FG-GAP_2"/>
    <property type="match status" value="1"/>
</dbReference>
<evidence type="ECO:0000256" key="1">
    <source>
        <dbReference type="ARBA" id="ARBA00022729"/>
    </source>
</evidence>
<evidence type="ECO:0000256" key="2">
    <source>
        <dbReference type="SAM" id="SignalP"/>
    </source>
</evidence>
<feature type="signal peptide" evidence="2">
    <location>
        <begin position="1"/>
        <end position="19"/>
    </location>
</feature>
<sequence>MKKSTLTLSLLLFLQILNAQWQQIGNNIESSDMPLNFGNNISLSGNGNTLAVLKTIRSLDGGVSRDHGYVEIFNNENQSWTQIGTIGSTNEPNKSFGSSLAINEDGSVVVIGVSFADDNGSASGKAMVYRHINNSWVLVGSPIIGEFEGDRFGSSVAINDDGTIVAIGAEDNNGGDTNKNGVGHVRVFHYENNDWVQIGADINGEKSFESFGESLSMNADGSVIAVGNTFLEYRNNIFLETQKVKIFRNINNNWTQIGNDLSIRVRDGIAYSKKLSISMNNLGDIVAIGTAGADTNGKSNNVGEVKIFRNTNNNWNLIGSPIYGTQENGQFGQSVSINSNGSILAVGSTSINSDSGLGSGQVRIYKNLNEKWVQIGENINGEAPEHRMGVVSISSNGSVVATGNSSSLDEKYVKVFNNQDVLSIDNKTLIDGVSLYPNPASNKLFVTSKQPINHMSLYTIHGALISEANSDNAIDVSQLANGVYLIKINTINSNITKRFIKNR</sequence>
<accession>A0A2K9PJF5</accession>
<dbReference type="Pfam" id="PF18962">
    <property type="entry name" value="Por_Secre_tail"/>
    <property type="match status" value="1"/>
</dbReference>
<evidence type="ECO:0000259" key="3">
    <source>
        <dbReference type="Pfam" id="PF18962"/>
    </source>
</evidence>
<dbReference type="InterPro" id="IPR015915">
    <property type="entry name" value="Kelch-typ_b-propeller"/>
</dbReference>
<dbReference type="NCBIfam" id="TIGR04183">
    <property type="entry name" value="Por_Secre_tail"/>
    <property type="match status" value="1"/>
</dbReference>
<dbReference type="Gene3D" id="2.130.10.80">
    <property type="entry name" value="Galactose oxidase/kelch, beta-propeller"/>
    <property type="match status" value="1"/>
</dbReference>
<feature type="domain" description="Secretion system C-terminal sorting" evidence="3">
    <location>
        <begin position="435"/>
        <end position="500"/>
    </location>
</feature>